<dbReference type="EMBL" id="GG657754">
    <property type="protein sequence ID" value="EFL24315.1"/>
    <property type="molecule type" value="Genomic_DNA"/>
</dbReference>
<keyword evidence="3" id="KW-1185">Reference proteome</keyword>
<gene>
    <name evidence="2" type="ORF">SSOG_04029</name>
</gene>
<dbReference type="STRING" id="457427.SSOG_04029"/>
<proteinExistence type="predicted"/>
<evidence type="ECO:0000259" key="1">
    <source>
        <dbReference type="Pfam" id="PF03358"/>
    </source>
</evidence>
<reference evidence="2 3" key="1">
    <citation type="submission" date="2009-02" db="EMBL/GenBank/DDBJ databases">
        <title>Annotation of Streptomyces hygroscopicus strain ATCC 53653.</title>
        <authorList>
            <consortium name="The Broad Institute Genome Sequencing Platform"/>
            <consortium name="Broad Institute Microbial Sequencing Center"/>
            <person name="Fischbach M."/>
            <person name="Godfrey P."/>
            <person name="Ward D."/>
            <person name="Young S."/>
            <person name="Zeng Q."/>
            <person name="Koehrsen M."/>
            <person name="Alvarado L."/>
            <person name="Berlin A.M."/>
            <person name="Bochicchio J."/>
            <person name="Borenstein D."/>
            <person name="Chapman S.B."/>
            <person name="Chen Z."/>
            <person name="Engels R."/>
            <person name="Freedman E."/>
            <person name="Gellesch M."/>
            <person name="Goldberg J."/>
            <person name="Griggs A."/>
            <person name="Gujja S."/>
            <person name="Heilman E.R."/>
            <person name="Heiman D.I."/>
            <person name="Hepburn T.A."/>
            <person name="Howarth C."/>
            <person name="Jen D."/>
            <person name="Larson L."/>
            <person name="Lewis B."/>
            <person name="Mehta T."/>
            <person name="Park D."/>
            <person name="Pearson M."/>
            <person name="Richards J."/>
            <person name="Roberts A."/>
            <person name="Saif S."/>
            <person name="Shea T.D."/>
            <person name="Shenoy N."/>
            <person name="Sisk P."/>
            <person name="Stolte C."/>
            <person name="Sykes S.N."/>
            <person name="Thomson T."/>
            <person name="Walk T."/>
            <person name="White J."/>
            <person name="Yandava C."/>
            <person name="Straight P."/>
            <person name="Clardy J."/>
            <person name="Hung D."/>
            <person name="Kolter R."/>
            <person name="Mekalanos J."/>
            <person name="Walker S."/>
            <person name="Walsh C.T."/>
            <person name="Wieland-Brown L.C."/>
            <person name="Haas B."/>
            <person name="Nusbaum C."/>
            <person name="Birren B."/>
        </authorList>
    </citation>
    <scope>NUCLEOTIDE SEQUENCE [LARGE SCALE GENOMIC DNA]</scope>
    <source>
        <strain evidence="2 3">ATCC 53653</strain>
    </source>
</reference>
<feature type="domain" description="NADPH-dependent FMN reductase-like" evidence="1">
    <location>
        <begin position="17"/>
        <end position="161"/>
    </location>
</feature>
<evidence type="ECO:0000313" key="3">
    <source>
        <dbReference type="Proteomes" id="UP000003963"/>
    </source>
</evidence>
<accession>D9WU80</accession>
<dbReference type="Gene3D" id="3.40.50.360">
    <property type="match status" value="1"/>
</dbReference>
<evidence type="ECO:0000313" key="2">
    <source>
        <dbReference type="EMBL" id="EFL24315.1"/>
    </source>
</evidence>
<dbReference type="InterPro" id="IPR005025">
    <property type="entry name" value="FMN_Rdtase-like_dom"/>
</dbReference>
<dbReference type="RefSeq" id="WP_009716124.1">
    <property type="nucleotide sequence ID" value="NZ_GG657754.1"/>
</dbReference>
<dbReference type="GO" id="GO:0010181">
    <property type="term" value="F:FMN binding"/>
    <property type="evidence" value="ECO:0007669"/>
    <property type="project" value="TreeGrafter"/>
</dbReference>
<dbReference type="OrthoDB" id="9812295at2"/>
<dbReference type="HOGENOM" id="CLU_055322_2_2_11"/>
<organism evidence="2 3">
    <name type="scientific">Streptomyces himastatinicus ATCC 53653</name>
    <dbReference type="NCBI Taxonomy" id="457427"/>
    <lineage>
        <taxon>Bacteria</taxon>
        <taxon>Bacillati</taxon>
        <taxon>Actinomycetota</taxon>
        <taxon>Actinomycetes</taxon>
        <taxon>Kitasatosporales</taxon>
        <taxon>Streptomycetaceae</taxon>
        <taxon>Streptomyces</taxon>
        <taxon>Streptomyces violaceusniger group</taxon>
    </lineage>
</organism>
<sequence length="204" mass="21877">MTTATAVSTGTPSSPIRLAVIVGSTREGRFGPKVADWFTGRAALRDDLSVDVVDLADTPLPPCLTHQPGAEDAKALEAVTPRLDEADAFAVVTPEYNHSYPAPLKNAIDWHYSQWQAKPVGFVSYGGISGGLRAVEHLRPVFAEVHAVTVRDTVSFHGAWDAFGPDGRLTDPKGPDTAATAMLDQLVWWAEALRTARAARPYGT</sequence>
<dbReference type="InterPro" id="IPR050712">
    <property type="entry name" value="NAD(P)H-dep_reductase"/>
</dbReference>
<dbReference type="PANTHER" id="PTHR30543:SF21">
    <property type="entry name" value="NAD(P)H-DEPENDENT FMN REDUCTASE LOT6"/>
    <property type="match status" value="1"/>
</dbReference>
<dbReference type="GO" id="GO:0005829">
    <property type="term" value="C:cytosol"/>
    <property type="evidence" value="ECO:0007669"/>
    <property type="project" value="TreeGrafter"/>
</dbReference>
<dbReference type="SUPFAM" id="SSF52218">
    <property type="entry name" value="Flavoproteins"/>
    <property type="match status" value="1"/>
</dbReference>
<name>D9WU80_9ACTN</name>
<dbReference type="Pfam" id="PF03358">
    <property type="entry name" value="FMN_red"/>
    <property type="match status" value="1"/>
</dbReference>
<dbReference type="Proteomes" id="UP000003963">
    <property type="component" value="Unassembled WGS sequence"/>
</dbReference>
<dbReference type="PANTHER" id="PTHR30543">
    <property type="entry name" value="CHROMATE REDUCTASE"/>
    <property type="match status" value="1"/>
</dbReference>
<dbReference type="InterPro" id="IPR029039">
    <property type="entry name" value="Flavoprotein-like_sf"/>
</dbReference>
<dbReference type="GO" id="GO:0016491">
    <property type="term" value="F:oxidoreductase activity"/>
    <property type="evidence" value="ECO:0007669"/>
    <property type="project" value="InterPro"/>
</dbReference>
<dbReference type="AlphaFoldDB" id="D9WU80"/>
<protein>
    <submittedName>
        <fullName evidence="2">Flavin reductase</fullName>
    </submittedName>
</protein>